<name>A0AAD6WKN0_9ROSI</name>
<feature type="compositionally biased region" description="Polar residues" evidence="1">
    <location>
        <begin position="7"/>
        <end position="21"/>
    </location>
</feature>
<evidence type="ECO:0000313" key="2">
    <source>
        <dbReference type="EMBL" id="KAJ7015682.1"/>
    </source>
</evidence>
<sequence>MTRRCSHCSNNGHNSRTCPTRSSLASSSSFSVIWSQALWRQAHRWSASMGNLSAHYHSSSSAAASPNPDSQYLIAVHDMTAIFVDDPAAHASCSIQSTRRCPVDGRGAMEWFLIGSTEIGKRRLAWNSSKLCGSKPCSANFSSARSNCTRRKRRSSLFDMVPEMATDPPASAQQEQVFAHLLREGDADISMMHSPSVVKLSLKPEFEPMDTESVKNLFQGT</sequence>
<feature type="region of interest" description="Disordered" evidence="1">
    <location>
        <begin position="1"/>
        <end position="23"/>
    </location>
</feature>
<comment type="caution">
    <text evidence="2">The sequence shown here is derived from an EMBL/GenBank/DDBJ whole genome shotgun (WGS) entry which is preliminary data.</text>
</comment>
<dbReference type="Proteomes" id="UP001164929">
    <property type="component" value="Chromosome 1"/>
</dbReference>
<proteinExistence type="predicted"/>
<dbReference type="EMBL" id="JAQIZT010000001">
    <property type="protein sequence ID" value="KAJ7015682.1"/>
    <property type="molecule type" value="Genomic_DNA"/>
</dbReference>
<accession>A0AAD6WKN0</accession>
<evidence type="ECO:0000256" key="1">
    <source>
        <dbReference type="SAM" id="MobiDB-lite"/>
    </source>
</evidence>
<keyword evidence="3" id="KW-1185">Reference proteome</keyword>
<reference evidence="2 3" key="1">
    <citation type="journal article" date="2023" name="Mol. Ecol. Resour.">
        <title>Chromosome-level genome assembly of a triploid poplar Populus alba 'Berolinensis'.</title>
        <authorList>
            <person name="Chen S."/>
            <person name="Yu Y."/>
            <person name="Wang X."/>
            <person name="Wang S."/>
            <person name="Zhang T."/>
            <person name="Zhou Y."/>
            <person name="He R."/>
            <person name="Meng N."/>
            <person name="Wang Y."/>
            <person name="Liu W."/>
            <person name="Liu Z."/>
            <person name="Liu J."/>
            <person name="Guo Q."/>
            <person name="Huang H."/>
            <person name="Sederoff R.R."/>
            <person name="Wang G."/>
            <person name="Qu G."/>
            <person name="Chen S."/>
        </authorList>
    </citation>
    <scope>NUCLEOTIDE SEQUENCE [LARGE SCALE GENOMIC DNA]</scope>
    <source>
        <strain evidence="2">SC-2020</strain>
    </source>
</reference>
<evidence type="ECO:0000313" key="3">
    <source>
        <dbReference type="Proteomes" id="UP001164929"/>
    </source>
</evidence>
<protein>
    <submittedName>
        <fullName evidence="2">Uncharacterized protein</fullName>
    </submittedName>
</protein>
<organism evidence="2 3">
    <name type="scientific">Populus alba x Populus x berolinensis</name>
    <dbReference type="NCBI Taxonomy" id="444605"/>
    <lineage>
        <taxon>Eukaryota</taxon>
        <taxon>Viridiplantae</taxon>
        <taxon>Streptophyta</taxon>
        <taxon>Embryophyta</taxon>
        <taxon>Tracheophyta</taxon>
        <taxon>Spermatophyta</taxon>
        <taxon>Magnoliopsida</taxon>
        <taxon>eudicotyledons</taxon>
        <taxon>Gunneridae</taxon>
        <taxon>Pentapetalae</taxon>
        <taxon>rosids</taxon>
        <taxon>fabids</taxon>
        <taxon>Malpighiales</taxon>
        <taxon>Salicaceae</taxon>
        <taxon>Saliceae</taxon>
        <taxon>Populus</taxon>
    </lineage>
</organism>
<gene>
    <name evidence="2" type="ORF">NC653_004861</name>
</gene>
<dbReference type="AlphaFoldDB" id="A0AAD6WKN0"/>